<dbReference type="EMBL" id="JAAAIN010000006">
    <property type="protein sequence ID" value="KAG0323278.1"/>
    <property type="molecule type" value="Genomic_DNA"/>
</dbReference>
<evidence type="ECO:0000256" key="13">
    <source>
        <dbReference type="ARBA" id="ARBA00023235"/>
    </source>
</evidence>
<dbReference type="InterPro" id="IPR001653">
    <property type="entry name" value="DAP_epimerase_DapF"/>
</dbReference>
<evidence type="ECO:0000256" key="3">
    <source>
        <dbReference type="ARBA" id="ARBA00010219"/>
    </source>
</evidence>
<keyword evidence="7" id="KW-0132">Cell division</keyword>
<dbReference type="NCBIfam" id="TIGR00652">
    <property type="entry name" value="DapF"/>
    <property type="match status" value="1"/>
</dbReference>
<evidence type="ECO:0000256" key="10">
    <source>
        <dbReference type="ARBA" id="ARBA00023125"/>
    </source>
</evidence>
<keyword evidence="6" id="KW-0028">Amino-acid biosynthesis</keyword>
<dbReference type="InterPro" id="IPR007435">
    <property type="entry name" value="DUF484"/>
</dbReference>
<dbReference type="PANTHER" id="PTHR31689">
    <property type="entry name" value="DIAMINOPIMELATE EPIMERASE, CHLOROPLASTIC"/>
    <property type="match status" value="1"/>
</dbReference>
<comment type="catalytic activity">
    <reaction evidence="15">
        <text>(2S,6S)-2,6-diaminopimelate = meso-2,6-diaminopimelate</text>
        <dbReference type="Rhea" id="RHEA:15393"/>
        <dbReference type="ChEBI" id="CHEBI:57609"/>
        <dbReference type="ChEBI" id="CHEBI:57791"/>
        <dbReference type="EC" id="5.1.1.7"/>
    </reaction>
</comment>
<evidence type="ECO:0000256" key="12">
    <source>
        <dbReference type="ARBA" id="ARBA00023172"/>
    </source>
</evidence>
<dbReference type="Gene3D" id="3.10.310.10">
    <property type="entry name" value="Diaminopimelate Epimerase, Chain A, domain 1"/>
    <property type="match status" value="2"/>
</dbReference>
<keyword evidence="11" id="KW-0457">Lysine biosynthesis</keyword>
<dbReference type="Pfam" id="PF00589">
    <property type="entry name" value="Phage_integrase"/>
    <property type="match status" value="1"/>
</dbReference>
<keyword evidence="16" id="KW-0175">Coiled coil</keyword>
<dbReference type="InterPro" id="IPR044068">
    <property type="entry name" value="CB"/>
</dbReference>
<reference evidence="19" key="1">
    <citation type="journal article" date="2020" name="Fungal Divers.">
        <title>Resolving the Mortierellaceae phylogeny through synthesis of multi-gene phylogenetics and phylogenomics.</title>
        <authorList>
            <person name="Vandepol N."/>
            <person name="Liber J."/>
            <person name="Desiro A."/>
            <person name="Na H."/>
            <person name="Kennedy M."/>
            <person name="Barry K."/>
            <person name="Grigoriev I.V."/>
            <person name="Miller A.N."/>
            <person name="O'Donnell K."/>
            <person name="Stajich J.E."/>
            <person name="Bonito G."/>
        </authorList>
    </citation>
    <scope>NUCLEOTIDE SEQUENCE</scope>
    <source>
        <strain evidence="19">NVP60</strain>
    </source>
</reference>
<dbReference type="GO" id="GO:0005829">
    <property type="term" value="C:cytosol"/>
    <property type="evidence" value="ECO:0007669"/>
    <property type="project" value="TreeGrafter"/>
</dbReference>
<evidence type="ECO:0000256" key="6">
    <source>
        <dbReference type="ARBA" id="ARBA00022605"/>
    </source>
</evidence>
<comment type="subcellular location">
    <subcellularLocation>
        <location evidence="1">Cytoplasm</location>
    </subcellularLocation>
</comment>
<dbReference type="GO" id="GO:0007059">
    <property type="term" value="P:chromosome segregation"/>
    <property type="evidence" value="ECO:0007669"/>
    <property type="project" value="UniProtKB-KW"/>
</dbReference>
<dbReference type="SUPFAM" id="SSF54506">
    <property type="entry name" value="Diaminopimelate epimerase-like"/>
    <property type="match status" value="2"/>
</dbReference>
<dbReference type="InterPro" id="IPR010998">
    <property type="entry name" value="Integrase_recombinase_N"/>
</dbReference>
<evidence type="ECO:0000256" key="2">
    <source>
        <dbReference type="ARBA" id="ARBA00005196"/>
    </source>
</evidence>
<keyword evidence="13" id="KW-0413">Isomerase</keyword>
<evidence type="ECO:0000256" key="4">
    <source>
        <dbReference type="ARBA" id="ARBA00013080"/>
    </source>
</evidence>
<evidence type="ECO:0000256" key="1">
    <source>
        <dbReference type="ARBA" id="ARBA00004496"/>
    </source>
</evidence>
<evidence type="ECO:0000256" key="11">
    <source>
        <dbReference type="ARBA" id="ARBA00023154"/>
    </source>
</evidence>
<dbReference type="InterPro" id="IPR029016">
    <property type="entry name" value="GAF-like_dom_sf"/>
</dbReference>
<evidence type="ECO:0000256" key="5">
    <source>
        <dbReference type="ARBA" id="ARBA00022490"/>
    </source>
</evidence>
<evidence type="ECO:0000313" key="20">
    <source>
        <dbReference type="Proteomes" id="UP000823405"/>
    </source>
</evidence>
<dbReference type="OrthoDB" id="4768at2759"/>
<dbReference type="GO" id="GO:0051301">
    <property type="term" value="P:cell division"/>
    <property type="evidence" value="ECO:0007669"/>
    <property type="project" value="UniProtKB-KW"/>
</dbReference>
<evidence type="ECO:0000256" key="15">
    <source>
        <dbReference type="ARBA" id="ARBA00051712"/>
    </source>
</evidence>
<dbReference type="PANTHER" id="PTHR31689:SF0">
    <property type="entry name" value="DIAMINOPIMELATE EPIMERASE"/>
    <property type="match status" value="1"/>
</dbReference>
<evidence type="ECO:0000259" key="18">
    <source>
        <dbReference type="PROSITE" id="PS51900"/>
    </source>
</evidence>
<dbReference type="GO" id="GO:0009089">
    <property type="term" value="P:lysine biosynthetic process via diaminopimelate"/>
    <property type="evidence" value="ECO:0007669"/>
    <property type="project" value="InterPro"/>
</dbReference>
<keyword evidence="20" id="KW-1185">Reference proteome</keyword>
<feature type="domain" description="Core-binding (CB)" evidence="18">
    <location>
        <begin position="483"/>
        <end position="566"/>
    </location>
</feature>
<protein>
    <recommendedName>
        <fullName evidence="4">diaminopimelate epimerase</fullName>
        <ecNumber evidence="4">5.1.1.7</ecNumber>
    </recommendedName>
</protein>
<keyword evidence="9" id="KW-0229">DNA integration</keyword>
<sequence length="790" mass="86830">MQGAGNDFIVLDGIRQSFALTPSQIRWLADRHFGIGADQVLLIERPSRVDADFKYRIFNADGGEVEHCGNGARCFVKFVHAAKLTQQREIRVEVQQGLITLALQANGEVCVNMGTPVFNPRDVPFDPDQLASRTDGCDTIWPLELNGKQAWLSVLSMGNPHAVQHVADIDTAPVLSDGALIEAHARFRQRVNAGFMQIVRRDLIKLRVYERGVGETLACGTGACAAAVTAIRRGLVDSPVTVSMRGGQLTIIWQGAEVHMIGPAVTVFKEYLLAHPEFFEHHAELLAAVRLASPHNGRVVSLQERQMDILRAKNNQLELRLAQLMHHGQKNDGLMFKLGILAKRILAEEKPDAVPQLIEQVLREVFGVAAAVRIWGAAVLYAQADFVLSPKHEVGLFANQLTAPYCGNNPELDVTQWLTADEESDVVLESFALVALRKPHCDETNAFGLLLVGSPDPQHFQAGMATDFLSYIGVLRVAVATVTAPADPIAGYLDSLVYERKLSKHTWTSYAHELAQLVALADTRALNELTPANIREGVIQAHAQGLSARSIAHRLSVWRSFYRWWALHTALETNPVATVRAPKRARALPKALSVDDTKTMMEASQSKLPQALRDGAMVELFYSSGLRLAELINLDLKYKEHANGDRSAGWLDLPGKQVHVTGKGNRQRTVPIGSKAIAALKAWLAVRPQFIRADAQPLFLSSQGRRISPSSVKKRVKRVALAAGIAANVHSHVLRHSFASHVLQSSGDLRAVQEMLGHASIAATQIYTSLDFQHLANVYDQAHPRARKRS</sequence>
<proteinExistence type="inferred from homology"/>
<evidence type="ECO:0000256" key="7">
    <source>
        <dbReference type="ARBA" id="ARBA00022618"/>
    </source>
</evidence>
<gene>
    <name evidence="19" type="ORF">BGZ97_011029</name>
</gene>
<dbReference type="EC" id="5.1.1.7" evidence="4"/>
<dbReference type="InterPro" id="IPR018510">
    <property type="entry name" value="DAP_epimerase_AS"/>
</dbReference>
<evidence type="ECO:0000256" key="8">
    <source>
        <dbReference type="ARBA" id="ARBA00022829"/>
    </source>
</evidence>
<keyword evidence="8" id="KW-0159">Chromosome partition</keyword>
<dbReference type="HAMAP" id="MF_00197">
    <property type="entry name" value="DAP_epimerase"/>
    <property type="match status" value="1"/>
</dbReference>
<comment type="caution">
    <text evidence="19">The sequence shown here is derived from an EMBL/GenBank/DDBJ whole genome shotgun (WGS) entry which is preliminary data.</text>
</comment>
<dbReference type="InterPro" id="IPR023009">
    <property type="entry name" value="Tyrosine_recombinase_XerC/XerD"/>
</dbReference>
<dbReference type="GO" id="GO:0003677">
    <property type="term" value="F:DNA binding"/>
    <property type="evidence" value="ECO:0007669"/>
    <property type="project" value="UniProtKB-KW"/>
</dbReference>
<accession>A0A9P6RNW5</accession>
<keyword evidence="5" id="KW-0963">Cytoplasm</keyword>
<evidence type="ECO:0000256" key="9">
    <source>
        <dbReference type="ARBA" id="ARBA00022908"/>
    </source>
</evidence>
<dbReference type="InterPro" id="IPR011010">
    <property type="entry name" value="DNA_brk_join_enz"/>
</dbReference>
<dbReference type="SUPFAM" id="SSF56349">
    <property type="entry name" value="DNA breaking-rejoining enzymes"/>
    <property type="match status" value="1"/>
</dbReference>
<name>A0A9P6RNW5_9FUNG</name>
<dbReference type="CDD" id="cd00798">
    <property type="entry name" value="INT_XerDC_C"/>
    <property type="match status" value="1"/>
</dbReference>
<dbReference type="InterPro" id="IPR002104">
    <property type="entry name" value="Integrase_catalytic"/>
</dbReference>
<keyword evidence="12" id="KW-0233">DNA recombination</keyword>
<dbReference type="AlphaFoldDB" id="A0A9P6RNW5"/>
<dbReference type="InterPro" id="IPR013762">
    <property type="entry name" value="Integrase-like_cat_sf"/>
</dbReference>
<keyword evidence="14" id="KW-0131">Cell cycle</keyword>
<dbReference type="Pfam" id="PF02899">
    <property type="entry name" value="Phage_int_SAM_1"/>
    <property type="match status" value="1"/>
</dbReference>
<dbReference type="PROSITE" id="PS51900">
    <property type="entry name" value="CB"/>
    <property type="match status" value="1"/>
</dbReference>
<dbReference type="Gene3D" id="3.30.450.40">
    <property type="match status" value="1"/>
</dbReference>
<dbReference type="GO" id="GO:0008837">
    <property type="term" value="F:diaminopimelate epimerase activity"/>
    <property type="evidence" value="ECO:0007669"/>
    <property type="project" value="UniProtKB-EC"/>
</dbReference>
<dbReference type="PROSITE" id="PS51898">
    <property type="entry name" value="TYR_RECOMBINASE"/>
    <property type="match status" value="1"/>
</dbReference>
<feature type="coiled-coil region" evidence="16">
    <location>
        <begin position="300"/>
        <end position="327"/>
    </location>
</feature>
<dbReference type="GO" id="GO:0006310">
    <property type="term" value="P:DNA recombination"/>
    <property type="evidence" value="ECO:0007669"/>
    <property type="project" value="UniProtKB-KW"/>
</dbReference>
<evidence type="ECO:0000256" key="16">
    <source>
        <dbReference type="SAM" id="Coils"/>
    </source>
</evidence>
<dbReference type="InterPro" id="IPR004107">
    <property type="entry name" value="Integrase_SAM-like_N"/>
</dbReference>
<evidence type="ECO:0000256" key="14">
    <source>
        <dbReference type="ARBA" id="ARBA00023306"/>
    </source>
</evidence>
<dbReference type="Pfam" id="PF01678">
    <property type="entry name" value="DAP_epimerase"/>
    <property type="match status" value="2"/>
</dbReference>
<dbReference type="Proteomes" id="UP000823405">
    <property type="component" value="Unassembled WGS sequence"/>
</dbReference>
<evidence type="ECO:0000259" key="17">
    <source>
        <dbReference type="PROSITE" id="PS51898"/>
    </source>
</evidence>
<keyword evidence="10" id="KW-0238">DNA-binding</keyword>
<dbReference type="PROSITE" id="PS01326">
    <property type="entry name" value="DAP_EPIMERASE"/>
    <property type="match status" value="1"/>
</dbReference>
<dbReference type="FunFam" id="3.10.310.10:FF:000001">
    <property type="entry name" value="Diaminopimelate epimerase"/>
    <property type="match status" value="1"/>
</dbReference>
<evidence type="ECO:0000313" key="19">
    <source>
        <dbReference type="EMBL" id="KAG0323278.1"/>
    </source>
</evidence>
<dbReference type="Gene3D" id="1.10.443.10">
    <property type="entry name" value="Intergrase catalytic core"/>
    <property type="match status" value="1"/>
</dbReference>
<feature type="domain" description="Tyr recombinase" evidence="17">
    <location>
        <begin position="587"/>
        <end position="780"/>
    </location>
</feature>
<organism evidence="19 20">
    <name type="scientific">Linnemannia gamsii</name>
    <dbReference type="NCBI Taxonomy" id="64522"/>
    <lineage>
        <taxon>Eukaryota</taxon>
        <taxon>Fungi</taxon>
        <taxon>Fungi incertae sedis</taxon>
        <taxon>Mucoromycota</taxon>
        <taxon>Mortierellomycotina</taxon>
        <taxon>Mortierellomycetes</taxon>
        <taxon>Mortierellales</taxon>
        <taxon>Mortierellaceae</taxon>
        <taxon>Linnemannia</taxon>
    </lineage>
</organism>
<dbReference type="Pfam" id="PF04340">
    <property type="entry name" value="DUF484"/>
    <property type="match status" value="1"/>
</dbReference>
<comment type="pathway">
    <text evidence="2">Amino-acid biosynthesis; L-lysine biosynthesis via DAP pathway; DL-2,6-diaminopimelate from LL-2,6-diaminopimelate: step 1/1.</text>
</comment>
<comment type="similarity">
    <text evidence="3">Belongs to the diaminopimelate epimerase family.</text>
</comment>
<dbReference type="GO" id="GO:0015074">
    <property type="term" value="P:DNA integration"/>
    <property type="evidence" value="ECO:0007669"/>
    <property type="project" value="UniProtKB-KW"/>
</dbReference>
<dbReference type="Gene3D" id="1.10.150.130">
    <property type="match status" value="1"/>
</dbReference>
<dbReference type="HAMAP" id="MF_01808">
    <property type="entry name" value="Recomb_XerC_XerD"/>
    <property type="match status" value="1"/>
</dbReference>